<dbReference type="RefSeq" id="WP_013227402.1">
    <property type="nucleotide sequence ID" value="NC_014318.1"/>
</dbReference>
<dbReference type="GeneID" id="92873282"/>
<organism evidence="1 2">
    <name type="scientific">Amycolatopsis mediterranei (strain U-32)</name>
    <dbReference type="NCBI Taxonomy" id="749927"/>
    <lineage>
        <taxon>Bacteria</taxon>
        <taxon>Bacillati</taxon>
        <taxon>Actinomycetota</taxon>
        <taxon>Actinomycetes</taxon>
        <taxon>Pseudonocardiales</taxon>
        <taxon>Pseudonocardiaceae</taxon>
        <taxon>Amycolatopsis</taxon>
    </lineage>
</organism>
<dbReference type="Proteomes" id="UP000000328">
    <property type="component" value="Chromosome"/>
</dbReference>
<evidence type="ECO:0000313" key="2">
    <source>
        <dbReference type="Proteomes" id="UP000000328"/>
    </source>
</evidence>
<reference evidence="1 2" key="1">
    <citation type="journal article" date="2010" name="Cell Res.">
        <title>Complete genome sequence of the rifamycin SV-producing Amycolatopsis mediterranei U32 revealed its genetic characteristics in phylogeny and metabolism.</title>
        <authorList>
            <person name="Zhao W."/>
            <person name="Zhong Y."/>
            <person name="Yuan H."/>
            <person name="Wang J."/>
            <person name="Zheng H."/>
            <person name="Wang Y."/>
            <person name="Cen X."/>
            <person name="Xu F."/>
            <person name="Bai J."/>
            <person name="Han X."/>
            <person name="Lu G."/>
            <person name="Zhu Y."/>
            <person name="Shao Z."/>
            <person name="Yan H."/>
            <person name="Li C."/>
            <person name="Peng N."/>
            <person name="Zhang Z."/>
            <person name="Zhang Y."/>
            <person name="Lin W."/>
            <person name="Fan Y."/>
            <person name="Qin Z."/>
            <person name="Hu Y."/>
            <person name="Zhu B."/>
            <person name="Wang S."/>
            <person name="Ding X."/>
            <person name="Zhao G.P."/>
        </authorList>
    </citation>
    <scope>NUCLEOTIDE SEQUENCE [LARGE SCALE GENOMIC DNA]</scope>
    <source>
        <strain evidence="2">U-32</strain>
    </source>
</reference>
<dbReference type="Pfam" id="PF02482">
    <property type="entry name" value="Ribosomal_S30AE"/>
    <property type="match status" value="1"/>
</dbReference>
<evidence type="ECO:0000313" key="1">
    <source>
        <dbReference type="EMBL" id="ADJ47344.1"/>
    </source>
</evidence>
<dbReference type="InterPro" id="IPR003489">
    <property type="entry name" value="RHF/RaiA"/>
</dbReference>
<evidence type="ECO:0008006" key="3">
    <source>
        <dbReference type="Google" id="ProtNLM"/>
    </source>
</evidence>
<dbReference type="EMBL" id="CP002000">
    <property type="protein sequence ID" value="ADJ47344.1"/>
    <property type="molecule type" value="Genomic_DNA"/>
</dbReference>
<protein>
    <recommendedName>
        <fullName evidence="3">Ribosomal subunit interface protein</fullName>
    </recommendedName>
</protein>
<name>A0A0H3DCI4_AMYMU</name>
<proteinExistence type="predicted"/>
<dbReference type="AlphaFoldDB" id="A0A0H3DCI4"/>
<dbReference type="KEGG" id="amd:AMED_5590"/>
<dbReference type="PATRIC" id="fig|749927.5.peg.5799"/>
<gene>
    <name evidence="1" type="ordered locus">AMED_5590</name>
</gene>
<sequence length="118" mass="12795">MQIQISTDRTVPGGEELIRHFEGELAAQLSRFSDHITRLEVHFSEESAAADGMDRRCVLEARPTGRRTVAVSHHAGSVAEACRGAVHKLESVLEGVYGRRDHHKGGDSIRHQGGSAGS</sequence>
<dbReference type="OrthoDB" id="121633at2"/>
<dbReference type="InterPro" id="IPR036567">
    <property type="entry name" value="RHF-like"/>
</dbReference>
<dbReference type="eggNOG" id="COG1544">
    <property type="taxonomic scope" value="Bacteria"/>
</dbReference>
<dbReference type="Gene3D" id="3.30.160.100">
    <property type="entry name" value="Ribosome hibernation promotion factor-like"/>
    <property type="match status" value="1"/>
</dbReference>
<dbReference type="HOGENOM" id="CLU_142879_0_0_11"/>
<dbReference type="SUPFAM" id="SSF69754">
    <property type="entry name" value="Ribosome binding protein Y (YfiA homologue)"/>
    <property type="match status" value="1"/>
</dbReference>
<accession>A0A0H3DCI4</accession>